<organism evidence="1 2">
    <name type="scientific">Iphiclides podalirius</name>
    <name type="common">scarce swallowtail</name>
    <dbReference type="NCBI Taxonomy" id="110791"/>
    <lineage>
        <taxon>Eukaryota</taxon>
        <taxon>Metazoa</taxon>
        <taxon>Ecdysozoa</taxon>
        <taxon>Arthropoda</taxon>
        <taxon>Hexapoda</taxon>
        <taxon>Insecta</taxon>
        <taxon>Pterygota</taxon>
        <taxon>Neoptera</taxon>
        <taxon>Endopterygota</taxon>
        <taxon>Lepidoptera</taxon>
        <taxon>Glossata</taxon>
        <taxon>Ditrysia</taxon>
        <taxon>Papilionoidea</taxon>
        <taxon>Papilionidae</taxon>
        <taxon>Papilioninae</taxon>
        <taxon>Iphiclides</taxon>
    </lineage>
</organism>
<evidence type="ECO:0000313" key="2">
    <source>
        <dbReference type="Proteomes" id="UP000837857"/>
    </source>
</evidence>
<dbReference type="EMBL" id="OW152829">
    <property type="protein sequence ID" value="CAH2047456.1"/>
    <property type="molecule type" value="Genomic_DNA"/>
</dbReference>
<sequence length="355" mass="41058">MNKQRRVGRTCPKRNFLETRVIYDSGLKLDKYFDENVRLNVMKNRSCYFSPDMKDFGQLTECLGNDGQKYQTHENDFHRESREIADLFKSVKNILSNCLPKDTRQSSYIGPNKQGACEKILGISNRLDSTNYDERNKLNIAIKDVRIAEKPRIKIIAEKFARYKINGVEVRKLEQRIVCVEYDVYSAEVETNPKPVQVLRAYFSVAPLCLTDNVSKSPGISSESKQNRAIDEDDKNEKGIEIIDAKIPQNKPYLEELKRFLKSKESNRLRNLTSLNPMCLYKMAKKNFISEEVSYTGLLSKSELDEIKEMILKKTTSSVHGISRRKLRPGRDTGIDVERMGDREDSIIDEILKFM</sequence>
<accession>A0ABN8I3X7</accession>
<feature type="non-terminal residue" evidence="1">
    <location>
        <position position="1"/>
    </location>
</feature>
<evidence type="ECO:0000313" key="1">
    <source>
        <dbReference type="EMBL" id="CAH2047456.1"/>
    </source>
</evidence>
<dbReference type="Proteomes" id="UP000837857">
    <property type="component" value="Chromosome 17"/>
</dbReference>
<proteinExistence type="predicted"/>
<keyword evidence="2" id="KW-1185">Reference proteome</keyword>
<reference evidence="1" key="1">
    <citation type="submission" date="2022-03" db="EMBL/GenBank/DDBJ databases">
        <authorList>
            <person name="Martin H S."/>
        </authorList>
    </citation>
    <scope>NUCLEOTIDE SEQUENCE</scope>
</reference>
<name>A0ABN8I3X7_9NEOP</name>
<gene>
    <name evidence="1" type="ORF">IPOD504_LOCUS5786</name>
</gene>
<protein>
    <submittedName>
        <fullName evidence="1">Uncharacterized protein</fullName>
    </submittedName>
</protein>